<keyword evidence="1" id="KW-1133">Transmembrane helix</keyword>
<dbReference type="Proteomes" id="UP000824205">
    <property type="component" value="Unassembled WGS sequence"/>
</dbReference>
<protein>
    <submittedName>
        <fullName evidence="3">DUF1624 domain-containing protein</fullName>
    </submittedName>
</protein>
<feature type="transmembrane region" description="Helical" evidence="1">
    <location>
        <begin position="138"/>
        <end position="161"/>
    </location>
</feature>
<feature type="transmembrane region" description="Helical" evidence="1">
    <location>
        <begin position="77"/>
        <end position="98"/>
    </location>
</feature>
<accession>A0A9D1UGB0</accession>
<proteinExistence type="predicted"/>
<feature type="transmembrane region" description="Helical" evidence="1">
    <location>
        <begin position="233"/>
        <end position="257"/>
    </location>
</feature>
<keyword evidence="1" id="KW-0472">Membrane</keyword>
<evidence type="ECO:0000256" key="1">
    <source>
        <dbReference type="SAM" id="Phobius"/>
    </source>
</evidence>
<feature type="domain" description="Heparan-alpha-glucosaminide N-acetyltransferase catalytic" evidence="2">
    <location>
        <begin position="7"/>
        <end position="241"/>
    </location>
</feature>
<sequence length="258" mass="29089">MKEGQRRIYLLDELRGFAIVCMVFHHMFYDIGFVLGYDIGYRIFDFLCIFQPLFWALFIVTSGICSRLSRNTVRRGVIVFAAGLIVTLVTAVIMPAMGITGAEIYFGVLSCLGLCMIITGAFMPLINRLGTRGSIAGAVISAVLFLITYTVNSGSLLFGLIELPAALYETNYLAFLGFHNGNFFSADYFSLIPWLFLFLFGAFLGKWAKEQALPQGFYKSRVKFLQKIGKNSLWIYLLHQPALYAIMYLISFIQLLFI</sequence>
<dbReference type="AlphaFoldDB" id="A0A9D1UGB0"/>
<comment type="caution">
    <text evidence="3">The sequence shown here is derived from an EMBL/GenBank/DDBJ whole genome shotgun (WGS) entry which is preliminary data.</text>
</comment>
<feature type="transmembrane region" description="Helical" evidence="1">
    <location>
        <begin position="43"/>
        <end position="65"/>
    </location>
</feature>
<feature type="transmembrane region" description="Helical" evidence="1">
    <location>
        <begin position="16"/>
        <end position="37"/>
    </location>
</feature>
<evidence type="ECO:0000313" key="3">
    <source>
        <dbReference type="EMBL" id="HIW86308.1"/>
    </source>
</evidence>
<dbReference type="Pfam" id="PF07786">
    <property type="entry name" value="HGSNAT_cat"/>
    <property type="match status" value="1"/>
</dbReference>
<dbReference type="EMBL" id="DXGE01000032">
    <property type="protein sequence ID" value="HIW86308.1"/>
    <property type="molecule type" value="Genomic_DNA"/>
</dbReference>
<feature type="transmembrane region" description="Helical" evidence="1">
    <location>
        <begin position="104"/>
        <end position="126"/>
    </location>
</feature>
<reference evidence="3" key="1">
    <citation type="journal article" date="2021" name="PeerJ">
        <title>Extensive microbial diversity within the chicken gut microbiome revealed by metagenomics and culture.</title>
        <authorList>
            <person name="Gilroy R."/>
            <person name="Ravi A."/>
            <person name="Getino M."/>
            <person name="Pursley I."/>
            <person name="Horton D.L."/>
            <person name="Alikhan N.F."/>
            <person name="Baker D."/>
            <person name="Gharbi K."/>
            <person name="Hall N."/>
            <person name="Watson M."/>
            <person name="Adriaenssens E.M."/>
            <person name="Foster-Nyarko E."/>
            <person name="Jarju S."/>
            <person name="Secka A."/>
            <person name="Antonio M."/>
            <person name="Oren A."/>
            <person name="Chaudhuri R.R."/>
            <person name="La Ragione R."/>
            <person name="Hildebrand F."/>
            <person name="Pallen M.J."/>
        </authorList>
    </citation>
    <scope>NUCLEOTIDE SEQUENCE</scope>
    <source>
        <strain evidence="3">421</strain>
    </source>
</reference>
<keyword evidence="1" id="KW-0812">Transmembrane</keyword>
<name>A0A9D1UGB0_9FIRM</name>
<evidence type="ECO:0000259" key="2">
    <source>
        <dbReference type="Pfam" id="PF07786"/>
    </source>
</evidence>
<evidence type="ECO:0000313" key="4">
    <source>
        <dbReference type="Proteomes" id="UP000824205"/>
    </source>
</evidence>
<reference evidence="3" key="2">
    <citation type="submission" date="2021-04" db="EMBL/GenBank/DDBJ databases">
        <authorList>
            <person name="Gilroy R."/>
        </authorList>
    </citation>
    <scope>NUCLEOTIDE SEQUENCE</scope>
    <source>
        <strain evidence="3">421</strain>
    </source>
</reference>
<gene>
    <name evidence="3" type="ORF">IAA48_07425</name>
</gene>
<dbReference type="InterPro" id="IPR012429">
    <property type="entry name" value="HGSNAT_cat"/>
</dbReference>
<organism evidence="3 4">
    <name type="scientific">Candidatus Eubacterium faecipullorum</name>
    <dbReference type="NCBI Taxonomy" id="2838571"/>
    <lineage>
        <taxon>Bacteria</taxon>
        <taxon>Bacillati</taxon>
        <taxon>Bacillota</taxon>
        <taxon>Clostridia</taxon>
        <taxon>Eubacteriales</taxon>
        <taxon>Eubacteriaceae</taxon>
        <taxon>Eubacterium</taxon>
    </lineage>
</organism>
<feature type="transmembrane region" description="Helical" evidence="1">
    <location>
        <begin position="181"/>
        <end position="204"/>
    </location>
</feature>